<evidence type="ECO:0008006" key="3">
    <source>
        <dbReference type="Google" id="ProtNLM"/>
    </source>
</evidence>
<dbReference type="EMBL" id="HBEJ01007573">
    <property type="protein sequence ID" value="CAD8367509.1"/>
    <property type="molecule type" value="Transcribed_RNA"/>
</dbReference>
<name>A0A7S0AMF0_9STRA</name>
<evidence type="ECO:0000256" key="1">
    <source>
        <dbReference type="SAM" id="Phobius"/>
    </source>
</evidence>
<keyword evidence="1" id="KW-1133">Transmembrane helix</keyword>
<reference evidence="2" key="1">
    <citation type="submission" date="2021-01" db="EMBL/GenBank/DDBJ databases">
        <authorList>
            <person name="Corre E."/>
            <person name="Pelletier E."/>
            <person name="Niang G."/>
            <person name="Scheremetjew M."/>
            <person name="Finn R."/>
            <person name="Kale V."/>
            <person name="Holt S."/>
            <person name="Cochrane G."/>
            <person name="Meng A."/>
            <person name="Brown T."/>
            <person name="Cohen L."/>
        </authorList>
    </citation>
    <scope>NUCLEOTIDE SEQUENCE</scope>
    <source>
        <strain evidence="2">CCMP3303</strain>
    </source>
</reference>
<gene>
    <name evidence="2" type="ORF">MPOL1434_LOCUS4463</name>
</gene>
<dbReference type="AlphaFoldDB" id="A0A7S0AMF0"/>
<keyword evidence="1" id="KW-0472">Membrane</keyword>
<feature type="transmembrane region" description="Helical" evidence="1">
    <location>
        <begin position="109"/>
        <end position="132"/>
    </location>
</feature>
<sequence length="181" mass="19661">MKTSLCCFGPGFFVTAAFILSQYAKWSCKFFDAAGGSSSIPGATSFGLFCYTSPANGNEWGYPEGLIPDDSTLATVQRIAITNTIIGFCAWIITLFSCFFLCCKKFLHFLYVLTGLMLLVNTGLEGSNFLLWNSDLCANNSCDLGVGAKCSISAAVLYFVAAFFTCGRGKELKDEYDKDDD</sequence>
<feature type="transmembrane region" description="Helical" evidence="1">
    <location>
        <begin position="144"/>
        <end position="164"/>
    </location>
</feature>
<organism evidence="2">
    <name type="scientific">Minutocellus polymorphus</name>
    <dbReference type="NCBI Taxonomy" id="265543"/>
    <lineage>
        <taxon>Eukaryota</taxon>
        <taxon>Sar</taxon>
        <taxon>Stramenopiles</taxon>
        <taxon>Ochrophyta</taxon>
        <taxon>Bacillariophyta</taxon>
        <taxon>Mediophyceae</taxon>
        <taxon>Cymatosirophycidae</taxon>
        <taxon>Cymatosirales</taxon>
        <taxon>Cymatosiraceae</taxon>
        <taxon>Minutocellus</taxon>
    </lineage>
</organism>
<evidence type="ECO:0000313" key="2">
    <source>
        <dbReference type="EMBL" id="CAD8367509.1"/>
    </source>
</evidence>
<proteinExistence type="predicted"/>
<keyword evidence="1" id="KW-0812">Transmembrane</keyword>
<accession>A0A7S0AMF0</accession>
<feature type="transmembrane region" description="Helical" evidence="1">
    <location>
        <begin position="79"/>
        <end position="102"/>
    </location>
</feature>
<protein>
    <recommendedName>
        <fullName evidence="3">MARVEL domain-containing protein</fullName>
    </recommendedName>
</protein>